<dbReference type="Proteomes" id="UP000248857">
    <property type="component" value="Unassembled WGS sequence"/>
</dbReference>
<protein>
    <recommendedName>
        <fullName evidence="3">PRC-barrel domain-containing protein</fullName>
    </recommendedName>
</protein>
<gene>
    <name evidence="1" type="ORF">C1752_17393</name>
</gene>
<organism evidence="1 2">
    <name type="scientific">Acaryochloris thomasi RCC1774</name>
    <dbReference type="NCBI Taxonomy" id="1764569"/>
    <lineage>
        <taxon>Bacteria</taxon>
        <taxon>Bacillati</taxon>
        <taxon>Cyanobacteriota</taxon>
        <taxon>Cyanophyceae</taxon>
        <taxon>Acaryochloridales</taxon>
        <taxon>Acaryochloridaceae</taxon>
        <taxon>Acaryochloris</taxon>
        <taxon>Acaryochloris thomasi</taxon>
    </lineage>
</organism>
<name>A0A2W1J681_9CYAN</name>
<reference evidence="1 2" key="1">
    <citation type="journal article" date="2018" name="Sci. Rep.">
        <title>A novel species of the marine cyanobacterium Acaryochloris with a unique pigment content and lifestyle.</title>
        <authorList>
            <person name="Partensky F."/>
            <person name="Six C."/>
            <person name="Ratin M."/>
            <person name="Garczarek L."/>
            <person name="Vaulot D."/>
            <person name="Probert I."/>
            <person name="Calteau A."/>
            <person name="Gourvil P."/>
            <person name="Marie D."/>
            <person name="Grebert T."/>
            <person name="Bouchier C."/>
            <person name="Le Panse S."/>
            <person name="Gachenot M."/>
            <person name="Rodriguez F."/>
            <person name="Garrido J.L."/>
        </authorList>
    </citation>
    <scope>NUCLEOTIDE SEQUENCE [LARGE SCALE GENOMIC DNA]</scope>
    <source>
        <strain evidence="1 2">RCC1774</strain>
    </source>
</reference>
<comment type="caution">
    <text evidence="1">The sequence shown here is derived from an EMBL/GenBank/DDBJ whole genome shotgun (WGS) entry which is preliminary data.</text>
</comment>
<accession>A0A2W1J681</accession>
<dbReference type="RefSeq" id="WP_110989286.1">
    <property type="nucleotide sequence ID" value="NZ_CAWNWM010000058.1"/>
</dbReference>
<dbReference type="OrthoDB" id="422372at2"/>
<evidence type="ECO:0008006" key="3">
    <source>
        <dbReference type="Google" id="ProtNLM"/>
    </source>
</evidence>
<dbReference type="EMBL" id="PQWO01000058">
    <property type="protein sequence ID" value="PZD70163.1"/>
    <property type="molecule type" value="Genomic_DNA"/>
</dbReference>
<dbReference type="AlphaFoldDB" id="A0A2W1J681"/>
<keyword evidence="2" id="KW-1185">Reference proteome</keyword>
<evidence type="ECO:0000313" key="1">
    <source>
        <dbReference type="EMBL" id="PZD70163.1"/>
    </source>
</evidence>
<evidence type="ECO:0000313" key="2">
    <source>
        <dbReference type="Proteomes" id="UP000248857"/>
    </source>
</evidence>
<sequence length="252" mass="28545">MLSVIRRSQIIGATMIDSTTASKIGTVEDLWIDELRRVKYLFSQQGYCPLDQISGVNRGVVSIYSHLLSVTQFYIHHSAQIAVQSKLSKPLGWVEDFLFDWHTGEIVAYLLAGDIASSYGGRAILFPKYIAEYRAGVIHVDEDTKHCLQDESKGLEGFLCERSDPVQSLVQEMIVRLHGLIASDDYPESVRLKIKQVSEDLAADYDHHILQEATEFLHEQWANLQQSIDRSIRHAQAALKTAWEDISSKKQK</sequence>
<proteinExistence type="predicted"/>